<dbReference type="EMBL" id="ML976682">
    <property type="protein sequence ID" value="KAF1973149.1"/>
    <property type="molecule type" value="Genomic_DNA"/>
</dbReference>
<dbReference type="Proteomes" id="UP000800036">
    <property type="component" value="Unassembled WGS sequence"/>
</dbReference>
<protein>
    <recommendedName>
        <fullName evidence="3">BTB domain-containing protein</fullName>
    </recommendedName>
</protein>
<gene>
    <name evidence="1" type="ORF">BU23DRAFT_465631</name>
</gene>
<dbReference type="PANTHER" id="PTHR47843:SF2">
    <property type="entry name" value="BTB DOMAIN-CONTAINING PROTEIN"/>
    <property type="match status" value="1"/>
</dbReference>
<evidence type="ECO:0000313" key="1">
    <source>
        <dbReference type="EMBL" id="KAF1973149.1"/>
    </source>
</evidence>
<sequence length="213" mass="24427">MQRKHNLGYVRAILSILWQHFTDQTNSIVVRNPEYVTVIVGPERAKYQILKPLFVEQSEYFARALNGEWLEAQEQTVVLVDVEPGICTYNGCAVLFAIDNAASQPFQTASLIVVKAVCLAERLQAPGFKKASHNGYVSLYMKKTPYYSSVIYASQNLPKADPIIDFMVDLQSYNWLTDFDTEREIELREQLPMSFLNHVMTKIVEVRVDKKKE</sequence>
<dbReference type="AlphaFoldDB" id="A0A6A5VA15"/>
<dbReference type="PANTHER" id="PTHR47843">
    <property type="entry name" value="BTB DOMAIN-CONTAINING PROTEIN-RELATED"/>
    <property type="match status" value="1"/>
</dbReference>
<accession>A0A6A5VA15</accession>
<evidence type="ECO:0008006" key="3">
    <source>
        <dbReference type="Google" id="ProtNLM"/>
    </source>
</evidence>
<organism evidence="1 2">
    <name type="scientific">Bimuria novae-zelandiae CBS 107.79</name>
    <dbReference type="NCBI Taxonomy" id="1447943"/>
    <lineage>
        <taxon>Eukaryota</taxon>
        <taxon>Fungi</taxon>
        <taxon>Dikarya</taxon>
        <taxon>Ascomycota</taxon>
        <taxon>Pezizomycotina</taxon>
        <taxon>Dothideomycetes</taxon>
        <taxon>Pleosporomycetidae</taxon>
        <taxon>Pleosporales</taxon>
        <taxon>Massarineae</taxon>
        <taxon>Didymosphaeriaceae</taxon>
        <taxon>Bimuria</taxon>
    </lineage>
</organism>
<evidence type="ECO:0000313" key="2">
    <source>
        <dbReference type="Proteomes" id="UP000800036"/>
    </source>
</evidence>
<keyword evidence="2" id="KW-1185">Reference proteome</keyword>
<dbReference type="OrthoDB" id="194443at2759"/>
<name>A0A6A5VA15_9PLEO</name>
<reference evidence="1" key="1">
    <citation type="journal article" date="2020" name="Stud. Mycol.">
        <title>101 Dothideomycetes genomes: a test case for predicting lifestyles and emergence of pathogens.</title>
        <authorList>
            <person name="Haridas S."/>
            <person name="Albert R."/>
            <person name="Binder M."/>
            <person name="Bloem J."/>
            <person name="Labutti K."/>
            <person name="Salamov A."/>
            <person name="Andreopoulos B."/>
            <person name="Baker S."/>
            <person name="Barry K."/>
            <person name="Bills G."/>
            <person name="Bluhm B."/>
            <person name="Cannon C."/>
            <person name="Castanera R."/>
            <person name="Culley D."/>
            <person name="Daum C."/>
            <person name="Ezra D."/>
            <person name="Gonzalez J."/>
            <person name="Henrissat B."/>
            <person name="Kuo A."/>
            <person name="Liang C."/>
            <person name="Lipzen A."/>
            <person name="Lutzoni F."/>
            <person name="Magnuson J."/>
            <person name="Mondo S."/>
            <person name="Nolan M."/>
            <person name="Ohm R."/>
            <person name="Pangilinan J."/>
            <person name="Park H.-J."/>
            <person name="Ramirez L."/>
            <person name="Alfaro M."/>
            <person name="Sun H."/>
            <person name="Tritt A."/>
            <person name="Yoshinaga Y."/>
            <person name="Zwiers L.-H."/>
            <person name="Turgeon B."/>
            <person name="Goodwin S."/>
            <person name="Spatafora J."/>
            <person name="Crous P."/>
            <person name="Grigoriev I."/>
        </authorList>
    </citation>
    <scope>NUCLEOTIDE SEQUENCE</scope>
    <source>
        <strain evidence="1">CBS 107.79</strain>
    </source>
</reference>
<proteinExistence type="predicted"/>